<accession>A0A4P6XJT8</accession>
<feature type="region of interest" description="Disordered" evidence="6">
    <location>
        <begin position="468"/>
        <end position="490"/>
    </location>
</feature>
<feature type="compositionally biased region" description="Polar residues" evidence="6">
    <location>
        <begin position="63"/>
        <end position="72"/>
    </location>
</feature>
<feature type="compositionally biased region" description="Basic and acidic residues" evidence="6">
    <location>
        <begin position="385"/>
        <end position="408"/>
    </location>
</feature>
<protein>
    <submittedName>
        <fullName evidence="7">U4/U6.U5 tri-snRNP-associated protein 1</fullName>
    </submittedName>
</protein>
<dbReference type="PANTHER" id="PTHR14152:SF5">
    <property type="entry name" value="U4_U6.U5 TRI-SNRNP-ASSOCIATED PROTEIN 1"/>
    <property type="match status" value="1"/>
</dbReference>
<dbReference type="PANTHER" id="PTHR14152">
    <property type="entry name" value="SQUAMOUS CELL CARCINOMA ANTIGEN RECOGNISED BY CYTOTOXIC T LYMPHOCYTES"/>
    <property type="match status" value="1"/>
</dbReference>
<feature type="region of interest" description="Disordered" evidence="6">
    <location>
        <begin position="385"/>
        <end position="422"/>
    </location>
</feature>
<feature type="region of interest" description="Disordered" evidence="6">
    <location>
        <begin position="27"/>
        <end position="96"/>
    </location>
</feature>
<gene>
    <name evidence="7" type="primary">MPUL0B07890</name>
    <name evidence="7" type="ORF">METSCH_B07890</name>
</gene>
<dbReference type="Pfam" id="PF03343">
    <property type="entry name" value="SART-1"/>
    <property type="match status" value="1"/>
</dbReference>
<evidence type="ECO:0000256" key="5">
    <source>
        <dbReference type="ARBA" id="ARBA00023242"/>
    </source>
</evidence>
<feature type="region of interest" description="Disordered" evidence="6">
    <location>
        <begin position="191"/>
        <end position="252"/>
    </location>
</feature>
<evidence type="ECO:0000256" key="4">
    <source>
        <dbReference type="ARBA" id="ARBA00023187"/>
    </source>
</evidence>
<evidence type="ECO:0000256" key="2">
    <source>
        <dbReference type="ARBA" id="ARBA00006076"/>
    </source>
</evidence>
<evidence type="ECO:0000256" key="3">
    <source>
        <dbReference type="ARBA" id="ARBA00022664"/>
    </source>
</evidence>
<dbReference type="STRING" id="2163413.A0A4P6XJT8"/>
<feature type="compositionally biased region" description="Basic and acidic residues" evidence="6">
    <location>
        <begin position="29"/>
        <end position="41"/>
    </location>
</feature>
<keyword evidence="4" id="KW-0508">mRNA splicing</keyword>
<dbReference type="GO" id="GO:0046540">
    <property type="term" value="C:U4/U6 x U5 tri-snRNP complex"/>
    <property type="evidence" value="ECO:0007669"/>
    <property type="project" value="InterPro"/>
</dbReference>
<dbReference type="InterPro" id="IPR005011">
    <property type="entry name" value="SNU66/SART1"/>
</dbReference>
<dbReference type="GO" id="GO:0000481">
    <property type="term" value="P:maturation of 5S rRNA"/>
    <property type="evidence" value="ECO:0007669"/>
    <property type="project" value="TreeGrafter"/>
</dbReference>
<proteinExistence type="inferred from homology"/>
<feature type="compositionally biased region" description="Basic residues" evidence="6">
    <location>
        <begin position="281"/>
        <end position="291"/>
    </location>
</feature>
<reference evidence="8" key="1">
    <citation type="submission" date="2019-03" db="EMBL/GenBank/DDBJ databases">
        <title>Snf2 controls pulcherriminic acid biosynthesis and connects pigmentation and antifungal activity of the yeast Metschnikowia pulcherrima.</title>
        <authorList>
            <person name="Gore-Lloyd D."/>
            <person name="Sumann I."/>
            <person name="Brachmann A.O."/>
            <person name="Schneeberger K."/>
            <person name="Ortiz-Merino R.A."/>
            <person name="Moreno-Beltran M."/>
            <person name="Schlaefli M."/>
            <person name="Kirner P."/>
            <person name="Santos Kron A."/>
            <person name="Wolfe K.H."/>
            <person name="Piel J."/>
            <person name="Ahrens C.H."/>
            <person name="Henk D."/>
            <person name="Freimoser F.M."/>
        </authorList>
    </citation>
    <scope>NUCLEOTIDE SEQUENCE [LARGE SCALE GENOMIC DNA]</scope>
    <source>
        <strain evidence="8">APC 1.2</strain>
    </source>
</reference>
<feature type="compositionally biased region" description="Polar residues" evidence="6">
    <location>
        <begin position="409"/>
        <end position="422"/>
    </location>
</feature>
<name>A0A4P6XJT8_9ASCO</name>
<sequence>MAELIELSIEETNKLRAQLGLPLIPTLETSEKPENTQKRNLAENQGLDGFQGLNLPQIGDVSANHNPHSASSRHAFDDAENVAPVGENTRKKSEIGLNVDKKPKKILFTYDDVDTDSWLENLGGSRELQVPPVQKDGDMYDIDPENEAHTMVKHSTTRLAQIADGEVFTLADSGVLDEKDDELENEALKRETKLARDQKERQKEGFLKFGKPKDTDQNDDESEADEPELVALEGGSILLTQEKSKTTKDSSIPAGQTAVFEDLFDVADRPKPEIKMKKIKTKKIRNSAKKRTHDDEITDLGGPMYTTKLDAEEEAEDEFEEALNRARTKKIKTRKTLTAEEIAEEVRLHTRVDMATQIDSGLVYDDTKDFLDSIGVISERHLTEDGKETEGFTPNKSKDTRTVLEETSVHPSDSKNISNQQKLGILEKNKGDMDVNVPETKVLQKDHVSDHSQEPNLSSLSSTLKYLRSQSGTVDSGSKRSKSERERQKEAELAKIQINIEERIVREEMAQDGAFSRMKKEEQEKIVDRRLNERLVEKGIVAETRKSGRYARYNGPADPLQDYNPQVNVQYTDSRGNQLDTKQAWKELLHRYHGLAPKHKKERVTRKTTEEKVIH</sequence>
<comment type="similarity">
    <text evidence="2">Belongs to the SNU66/SART1 family.</text>
</comment>
<evidence type="ECO:0000313" key="7">
    <source>
        <dbReference type="EMBL" id="QBM87582.1"/>
    </source>
</evidence>
<evidence type="ECO:0000256" key="6">
    <source>
        <dbReference type="SAM" id="MobiDB-lite"/>
    </source>
</evidence>
<organism evidence="7 8">
    <name type="scientific">Metschnikowia aff. pulcherrima</name>
    <dbReference type="NCBI Taxonomy" id="2163413"/>
    <lineage>
        <taxon>Eukaryota</taxon>
        <taxon>Fungi</taxon>
        <taxon>Dikarya</taxon>
        <taxon>Ascomycota</taxon>
        <taxon>Saccharomycotina</taxon>
        <taxon>Pichiomycetes</taxon>
        <taxon>Metschnikowiaceae</taxon>
        <taxon>Metschnikowia</taxon>
    </lineage>
</organism>
<keyword evidence="3" id="KW-0507">mRNA processing</keyword>
<dbReference type="AlphaFoldDB" id="A0A4P6XJT8"/>
<dbReference type="InterPro" id="IPR045347">
    <property type="entry name" value="HIND"/>
</dbReference>
<feature type="region of interest" description="Disordered" evidence="6">
    <location>
        <begin position="281"/>
        <end position="306"/>
    </location>
</feature>
<feature type="compositionally biased region" description="Basic and acidic residues" evidence="6">
    <location>
        <begin position="191"/>
        <end position="216"/>
    </location>
</feature>
<keyword evidence="8" id="KW-1185">Reference proteome</keyword>
<feature type="compositionally biased region" description="Acidic residues" evidence="6">
    <location>
        <begin position="217"/>
        <end position="228"/>
    </location>
</feature>
<feature type="compositionally biased region" description="Basic and acidic residues" evidence="6">
    <location>
        <begin position="477"/>
        <end position="490"/>
    </location>
</feature>
<dbReference type="Pfam" id="PF19252">
    <property type="entry name" value="HIND"/>
    <property type="match status" value="1"/>
</dbReference>
<dbReference type="Proteomes" id="UP000292447">
    <property type="component" value="Chromosome II"/>
</dbReference>
<comment type="subcellular location">
    <subcellularLocation>
        <location evidence="1">Nucleus</location>
    </subcellularLocation>
</comment>
<evidence type="ECO:0000313" key="8">
    <source>
        <dbReference type="Proteomes" id="UP000292447"/>
    </source>
</evidence>
<dbReference type="EMBL" id="CP034457">
    <property type="protein sequence ID" value="QBM87582.1"/>
    <property type="molecule type" value="Genomic_DNA"/>
</dbReference>
<evidence type="ECO:0000256" key="1">
    <source>
        <dbReference type="ARBA" id="ARBA00004123"/>
    </source>
</evidence>
<keyword evidence="5" id="KW-0539">Nucleus</keyword>
<dbReference type="GO" id="GO:0045292">
    <property type="term" value="P:mRNA cis splicing, via spliceosome"/>
    <property type="evidence" value="ECO:0007669"/>
    <property type="project" value="TreeGrafter"/>
</dbReference>